<gene>
    <name evidence="1" type="ORF">NA56DRAFT_134445</name>
</gene>
<dbReference type="EMBL" id="KZ613482">
    <property type="protein sequence ID" value="PMD21196.1"/>
    <property type="molecule type" value="Genomic_DNA"/>
</dbReference>
<organism evidence="1 2">
    <name type="scientific">Hyaloscypha hepaticicola</name>
    <dbReference type="NCBI Taxonomy" id="2082293"/>
    <lineage>
        <taxon>Eukaryota</taxon>
        <taxon>Fungi</taxon>
        <taxon>Dikarya</taxon>
        <taxon>Ascomycota</taxon>
        <taxon>Pezizomycotina</taxon>
        <taxon>Leotiomycetes</taxon>
        <taxon>Helotiales</taxon>
        <taxon>Hyaloscyphaceae</taxon>
        <taxon>Hyaloscypha</taxon>
    </lineage>
</organism>
<evidence type="ECO:0000313" key="2">
    <source>
        <dbReference type="Proteomes" id="UP000235672"/>
    </source>
</evidence>
<name>A0A2J6Q4K9_9HELO</name>
<protein>
    <submittedName>
        <fullName evidence="1">Uncharacterized protein</fullName>
    </submittedName>
</protein>
<evidence type="ECO:0000313" key="1">
    <source>
        <dbReference type="EMBL" id="PMD21196.1"/>
    </source>
</evidence>
<dbReference type="AlphaFoldDB" id="A0A2J6Q4K9"/>
<proteinExistence type="predicted"/>
<dbReference type="Proteomes" id="UP000235672">
    <property type="component" value="Unassembled WGS sequence"/>
</dbReference>
<accession>A0A2J6Q4K9</accession>
<reference evidence="1 2" key="1">
    <citation type="submission" date="2016-05" db="EMBL/GenBank/DDBJ databases">
        <title>A degradative enzymes factory behind the ericoid mycorrhizal symbiosis.</title>
        <authorList>
            <consortium name="DOE Joint Genome Institute"/>
            <person name="Martino E."/>
            <person name="Morin E."/>
            <person name="Grelet G."/>
            <person name="Kuo A."/>
            <person name="Kohler A."/>
            <person name="Daghino S."/>
            <person name="Barry K."/>
            <person name="Choi C."/>
            <person name="Cichocki N."/>
            <person name="Clum A."/>
            <person name="Copeland A."/>
            <person name="Hainaut M."/>
            <person name="Haridas S."/>
            <person name="Labutti K."/>
            <person name="Lindquist E."/>
            <person name="Lipzen A."/>
            <person name="Khouja H.-R."/>
            <person name="Murat C."/>
            <person name="Ohm R."/>
            <person name="Olson A."/>
            <person name="Spatafora J."/>
            <person name="Veneault-Fourrey C."/>
            <person name="Henrissat B."/>
            <person name="Grigoriev I."/>
            <person name="Martin F."/>
            <person name="Perotto S."/>
        </authorList>
    </citation>
    <scope>NUCLEOTIDE SEQUENCE [LARGE SCALE GENOMIC DNA]</scope>
    <source>
        <strain evidence="1 2">UAMH 7357</strain>
    </source>
</reference>
<keyword evidence="2" id="KW-1185">Reference proteome</keyword>
<sequence>MPLQPLVTLRHHLHHTTCTRLSLRNNMSKRVLQQPIRRMVPLMRRPMLHTGIHLLAMTPARMPQARRHMLSPARQLREGMVPGLMAKATSGIMVASIAMAGEMARANLSQMFTTAVAPAKVVLAPGVHLTTLGLVPMITIHPRDTSIWIHLLRIHSGAILNLKCPLRVVVESPAVRESAELALRNMKIYLRTSTTIFTRNR</sequence>